<accession>A0A061QQE6</accession>
<reference evidence="3" key="1">
    <citation type="submission" date="2014-05" db="EMBL/GenBank/DDBJ databases">
        <title>The transcriptome of the halophilic microalga Tetraselmis sp. GSL018 isolated from the Great Salt Lake, Utah.</title>
        <authorList>
            <person name="Jinkerson R.E."/>
            <person name="D'Adamo S."/>
            <person name="Posewitz M.C."/>
        </authorList>
    </citation>
    <scope>NUCLEOTIDE SEQUENCE</scope>
    <source>
        <strain evidence="3">GSL018</strain>
    </source>
</reference>
<proteinExistence type="predicted"/>
<feature type="transmembrane region" description="Helical" evidence="2">
    <location>
        <begin position="92"/>
        <end position="111"/>
    </location>
</feature>
<dbReference type="EMBL" id="GBEZ01025108">
    <property type="protein sequence ID" value="JAC61943.1"/>
    <property type="molecule type" value="Transcribed_RNA"/>
</dbReference>
<keyword evidence="2" id="KW-1133">Transmembrane helix</keyword>
<keyword evidence="2" id="KW-0812">Transmembrane</keyword>
<dbReference type="AlphaFoldDB" id="A0A061QQE6"/>
<protein>
    <submittedName>
        <fullName evidence="3">Uncharacterized protein</fullName>
    </submittedName>
</protein>
<keyword evidence="2" id="KW-0472">Membrane</keyword>
<name>A0A061QQE6_9CHLO</name>
<feature type="non-terminal residue" evidence="3">
    <location>
        <position position="1"/>
    </location>
</feature>
<organism evidence="3">
    <name type="scientific">Tetraselmis sp. GSL018</name>
    <dbReference type="NCBI Taxonomy" id="582737"/>
    <lineage>
        <taxon>Eukaryota</taxon>
        <taxon>Viridiplantae</taxon>
        <taxon>Chlorophyta</taxon>
        <taxon>core chlorophytes</taxon>
        <taxon>Chlorodendrophyceae</taxon>
        <taxon>Chlorodendrales</taxon>
        <taxon>Chlorodendraceae</taxon>
        <taxon>Tetraselmis</taxon>
    </lineage>
</organism>
<feature type="region of interest" description="Disordered" evidence="1">
    <location>
        <begin position="181"/>
        <end position="202"/>
    </location>
</feature>
<gene>
    <name evidence="3" type="ORF">TSPGSL018_24722</name>
</gene>
<evidence type="ECO:0000256" key="1">
    <source>
        <dbReference type="SAM" id="MobiDB-lite"/>
    </source>
</evidence>
<sequence>HVKENKILRKIGLMSYRTRNATITQVVAPLARVNCRVSRATYKLFEVESSCFRSKHTAPIRKLGCRETTSFIPRAFPGDVADKAFEPELDPLPALAFVFVFSTYFVVQYAVQKTQAARERRRKLELDLREARLKQLDGQKSAPEVTAIAEKVEEACSEESRAAEVFSIGSLKLRIRVPAPTDSNTVSRTSSRKRSVREGSPKPRLSDFLEQFSRDTPTALFVAISLLLIWSILGMASDPMASPPDWLQDWASSM</sequence>
<evidence type="ECO:0000256" key="2">
    <source>
        <dbReference type="SAM" id="Phobius"/>
    </source>
</evidence>
<evidence type="ECO:0000313" key="3">
    <source>
        <dbReference type="EMBL" id="JAC61943.1"/>
    </source>
</evidence>
<feature type="transmembrane region" description="Helical" evidence="2">
    <location>
        <begin position="218"/>
        <end position="237"/>
    </location>
</feature>